<dbReference type="PROSITE" id="PS50158">
    <property type="entry name" value="ZF_CCHC"/>
    <property type="match status" value="2"/>
</dbReference>
<comment type="PTM">
    <molecule>Gag-Pol polyprotein</molecule>
    <text evidence="28">Specific enzymatic cleavages by the viral protease yield mature proteins.</text>
</comment>
<dbReference type="InterPro" id="IPR012344">
    <property type="entry name" value="Matrix_HIV/RSV_N"/>
</dbReference>
<keyword evidence="16 27" id="KW-0863">Zinc-finger</keyword>
<dbReference type="Gene3D" id="1.20.5.760">
    <property type="entry name" value="Single helix bin"/>
    <property type="match status" value="1"/>
</dbReference>
<dbReference type="PANTHER" id="PTHR40389">
    <property type="entry name" value="ENDOGENOUS RETROVIRUS GROUP K MEMBER 24 GAG POLYPROTEIN-RELATED"/>
    <property type="match status" value="1"/>
</dbReference>
<evidence type="ECO:0000256" key="4">
    <source>
        <dbReference type="ARBA" id="ARBA00022462"/>
    </source>
</evidence>
<keyword evidence="17 28" id="KW-0862">Zinc</keyword>
<evidence type="ECO:0000256" key="7">
    <source>
        <dbReference type="ARBA" id="ARBA00022561"/>
    </source>
</evidence>
<dbReference type="Proteomes" id="UP000147503">
    <property type="component" value="Genome"/>
</dbReference>
<evidence type="ECO:0000256" key="10">
    <source>
        <dbReference type="ARBA" id="ARBA00022612"/>
    </source>
</evidence>
<keyword evidence="20 28" id="KW-0694">RNA-binding</keyword>
<feature type="domain" description="CCHC-type" evidence="31">
    <location>
        <begin position="386"/>
        <end position="401"/>
    </location>
</feature>
<evidence type="ECO:0000256" key="12">
    <source>
        <dbReference type="ARBA" id="ARBA00022707"/>
    </source>
</evidence>
<evidence type="ECO:0000256" key="21">
    <source>
        <dbReference type="ARBA" id="ARBA00023046"/>
    </source>
</evidence>
<dbReference type="Pfam" id="PF00607">
    <property type="entry name" value="Gag_p24"/>
    <property type="match status" value="1"/>
</dbReference>
<keyword evidence="11" id="KW-1198">Viral budding</keyword>
<dbReference type="FunFam" id="1.10.375.10:FF:000001">
    <property type="entry name" value="Gag polyprotein"/>
    <property type="match status" value="1"/>
</dbReference>
<evidence type="ECO:0000256" key="30">
    <source>
        <dbReference type="SAM" id="MobiDB-lite"/>
    </source>
</evidence>
<dbReference type="Pfam" id="PF00540">
    <property type="entry name" value="Gag_p17"/>
    <property type="match status" value="1"/>
</dbReference>
<dbReference type="InterPro" id="IPR014817">
    <property type="entry name" value="Gag_p6"/>
</dbReference>
<dbReference type="GO" id="GO:0019013">
    <property type="term" value="C:viral nucleocapsid"/>
    <property type="evidence" value="ECO:0007669"/>
    <property type="project" value="UniProtKB-KW"/>
</dbReference>
<dbReference type="GO" id="GO:0008270">
    <property type="term" value="F:zinc ion binding"/>
    <property type="evidence" value="ECO:0007669"/>
    <property type="project" value="UniProtKB-KW"/>
</dbReference>
<comment type="similarity">
    <text evidence="3">Belongs to the primate lentivirus group gag polyprotein family.</text>
</comment>
<dbReference type="GO" id="GO:0005198">
    <property type="term" value="F:structural molecule activity"/>
    <property type="evidence" value="ECO:0007669"/>
    <property type="project" value="InterPro"/>
</dbReference>
<feature type="region of interest" description="Disordered" evidence="30">
    <location>
        <begin position="433"/>
        <end position="491"/>
    </location>
</feature>
<comment type="subcellular location">
    <molecule>Matrix protein p17</molecule>
    <subcellularLocation>
        <location evidence="28">Virion membrane</location>
        <topology evidence="28">Lipid-anchor</topology>
    </subcellularLocation>
    <subcellularLocation>
        <location evidence="28">Host nucleus</location>
    </subcellularLocation>
    <subcellularLocation>
        <location evidence="28">Host cytoplasm</location>
    </subcellularLocation>
</comment>
<keyword evidence="22 28" id="KW-0543">Viral nucleoprotein</keyword>
<evidence type="ECO:0000256" key="22">
    <source>
        <dbReference type="ARBA" id="ARBA00023086"/>
    </source>
</evidence>
<dbReference type="FunFam" id="1.10.1200.30:FF:000001">
    <property type="entry name" value="Gag polyprotein"/>
    <property type="match status" value="1"/>
</dbReference>
<evidence type="ECO:0000256" key="16">
    <source>
        <dbReference type="ARBA" id="ARBA00022771"/>
    </source>
</evidence>
<evidence type="ECO:0000313" key="32">
    <source>
        <dbReference type="EMBL" id="AAL34589.1"/>
    </source>
</evidence>
<keyword evidence="4" id="KW-1187">Viral budding via the host ESCRT complexes</keyword>
<evidence type="ECO:0000256" key="8">
    <source>
        <dbReference type="ARBA" id="ARBA00022562"/>
    </source>
</evidence>
<sequence>MGARASILRGGKLDKWEKIRLRPGGKKHYMLKHLVWASRELERFALNPGLLETSEGCQQIMKQLQPALQTGTEELRSLFNTVATLYCVHMGIEVRDTKEALDKIEEEQNKVQQKTQQAEAAAGKVSQNYPIVQNLQGQMVHQAISPRTLNAWVKVIEEKGFNPEVIPMFTALSEGATPQDLNTMLNTVGGHQAAMQMLKDTINEEAAEWDRLHPVHAGPVAPGQMRDPRGSDIAGTTSTLQEQVGWMTSNPPIPVGDIYKRWIILGLNKIVRMYSPVSILDIKQGPKEPFRDYVDRFFKCLRAEQATQEVKDWMTETLLVQNANPDCKTILRSLGTGATLEEMMTACQGVGGPSHKARVLAEAMSQANTSIMMQRGNFKGPRRIIKCFNCGKEGHIAKNCRAPRKKGCWKCGKEGHQMKDCTERQANFLGKIWPSHKGRPGNFLQSRPEPSAPPAESFRFEETTPAPKQEQKDREPLTSLKSLFGNDPLSQ</sequence>
<keyword evidence="12" id="KW-0519">Myristate</keyword>
<dbReference type="SUPFAM" id="SSF47836">
    <property type="entry name" value="Retroviral matrix proteins"/>
    <property type="match status" value="1"/>
</dbReference>
<dbReference type="GO" id="GO:0072494">
    <property type="term" value="C:host multivesicular body"/>
    <property type="evidence" value="ECO:0007669"/>
    <property type="project" value="UniProtKB-SubCell"/>
</dbReference>
<dbReference type="InterPro" id="IPR010999">
    <property type="entry name" value="Retrovr_matrix"/>
</dbReference>
<feature type="coiled-coil region" evidence="29">
    <location>
        <begin position="94"/>
        <end position="124"/>
    </location>
</feature>
<name>Q8UTR0_HV1</name>
<dbReference type="Gene3D" id="1.10.1200.30">
    <property type="match status" value="1"/>
</dbReference>
<dbReference type="GO" id="GO:0075523">
    <property type="term" value="P:viral translational frameshifting"/>
    <property type="evidence" value="ECO:0007669"/>
    <property type="project" value="UniProtKB-KW"/>
</dbReference>
<evidence type="ECO:0000256" key="24">
    <source>
        <dbReference type="ARBA" id="ARBA00023200"/>
    </source>
</evidence>
<dbReference type="InterPro" id="IPR050195">
    <property type="entry name" value="Primate_lentivir_Gag_pol-like"/>
</dbReference>
<evidence type="ECO:0000256" key="2">
    <source>
        <dbReference type="ARBA" id="ARBA00004560"/>
    </source>
</evidence>
<keyword evidence="9 28" id="KW-0945">Host-virus interaction</keyword>
<evidence type="ECO:0000256" key="6">
    <source>
        <dbReference type="ARBA" id="ARBA00022553"/>
    </source>
</evidence>
<evidence type="ECO:0000256" key="18">
    <source>
        <dbReference type="ARBA" id="ARBA00022844"/>
    </source>
</evidence>
<dbReference type="Pfam" id="PF00098">
    <property type="entry name" value="zf-CCHC"/>
    <property type="match status" value="2"/>
</dbReference>
<dbReference type="Gene3D" id="1.10.150.90">
    <property type="entry name" value="Immunodeficiency lentiviruses, gag gene matrix protein p17"/>
    <property type="match status" value="1"/>
</dbReference>
<reference evidence="32 33" key="1">
    <citation type="journal article" date="2002" name="J. Virol.">
        <title>Human immunodeficiency virus type 1 subtype C molecular phylogeny: consensus sequence for an AIDS vaccine design?</title>
        <authorList>
            <person name="Novitsky V."/>
            <person name="Smith U.R."/>
            <person name="Gilbert P."/>
            <person name="McLane M.F."/>
            <person name="Chigwedere P."/>
            <person name="Williamson C."/>
            <person name="Ndung'u T."/>
            <person name="Klein I."/>
            <person name="Chang S.Y."/>
            <person name="Peter T."/>
            <person name="Thior I."/>
            <person name="Foley B.T."/>
            <person name="Gaolekwe S."/>
            <person name="Rybak N."/>
            <person name="Gaseitsiwe S."/>
            <person name="Vannberg F."/>
            <person name="Marlink R."/>
            <person name="Lee T.H."/>
            <person name="Essex M."/>
        </authorList>
    </citation>
    <scope>NUCLEOTIDE SEQUENCE [LARGE SCALE GENOMIC DNA]</scope>
</reference>
<dbReference type="InterPro" id="IPR008919">
    <property type="entry name" value="Retrov_capsid_N"/>
</dbReference>
<evidence type="ECO:0000256" key="11">
    <source>
        <dbReference type="ARBA" id="ARBA00022637"/>
    </source>
</evidence>
<dbReference type="InterPro" id="IPR045345">
    <property type="entry name" value="Gag_p24_C"/>
</dbReference>
<keyword evidence="14" id="KW-0677">Repeat</keyword>
<accession>Q8UTR0</accession>
<keyword evidence="23" id="KW-0472">Membrane</keyword>
<evidence type="ECO:0000256" key="5">
    <source>
        <dbReference type="ARBA" id="ARBA00022511"/>
    </source>
</evidence>
<keyword evidence="18 28" id="KW-0946">Virion</keyword>
<dbReference type="Gene3D" id="1.10.375.10">
    <property type="entry name" value="Human Immunodeficiency Virus Type 1 Capsid Protein"/>
    <property type="match status" value="1"/>
</dbReference>
<feature type="domain" description="CCHC-type" evidence="31">
    <location>
        <begin position="408"/>
        <end position="423"/>
    </location>
</feature>
<dbReference type="InterPro" id="IPR036875">
    <property type="entry name" value="Znf_CCHC_sf"/>
</dbReference>
<evidence type="ECO:0000256" key="17">
    <source>
        <dbReference type="ARBA" id="ARBA00022833"/>
    </source>
</evidence>
<keyword evidence="24 28" id="KW-1035">Host cytoplasm</keyword>
<evidence type="ECO:0000256" key="27">
    <source>
        <dbReference type="PROSITE-ProRule" id="PRU00047"/>
    </source>
</evidence>
<dbReference type="InterPro" id="IPR000071">
    <property type="entry name" value="Lentvrl_matrix_N"/>
</dbReference>
<keyword evidence="7 28" id="KW-0167">Capsid protein</keyword>
<keyword evidence="25" id="KW-0449">Lipoprotein</keyword>
<evidence type="ECO:0000256" key="19">
    <source>
        <dbReference type="ARBA" id="ARBA00022870"/>
    </source>
</evidence>
<dbReference type="GO" id="GO:0003723">
    <property type="term" value="F:RNA binding"/>
    <property type="evidence" value="ECO:0007669"/>
    <property type="project" value="UniProtKB-KW"/>
</dbReference>
<comment type="subcellular location">
    <subcellularLocation>
        <location evidence="1">Host cell membrane</location>
        <topology evidence="1">Lipid-anchor</topology>
    </subcellularLocation>
    <subcellularLocation>
        <location evidence="2">Host endosome</location>
        <location evidence="2">Host multivesicular body</location>
    </subcellularLocation>
    <subcellularLocation>
        <location evidence="26">Virion membrane</location>
        <topology evidence="26">Lipid-anchor</topology>
    </subcellularLocation>
    <subcellularLocation>
        <location evidence="28">Virion</location>
    </subcellularLocation>
    <subcellularLocation>
        <location evidence="28">Host cytoplasm</location>
    </subcellularLocation>
    <subcellularLocation>
        <location evidence="28">Host nucleus</location>
    </subcellularLocation>
</comment>
<protein>
    <recommendedName>
        <fullName evidence="28">Gag polyprotein</fullName>
    </recommendedName>
    <component>
        <recommendedName>
            <fullName evidence="28">Matrix protein p17</fullName>
            <shortName evidence="28">MA</shortName>
        </recommendedName>
    </component>
</protein>
<keyword evidence="29" id="KW-0175">Coiled coil</keyword>
<organism evidence="32 33">
    <name type="scientific">Human immunodeficiency virus type 1</name>
    <name type="common">HIV-1</name>
    <dbReference type="NCBI Taxonomy" id="11676"/>
    <lineage>
        <taxon>Viruses</taxon>
        <taxon>Riboviria</taxon>
        <taxon>Pararnavirae</taxon>
        <taxon>Artverviricota</taxon>
        <taxon>Revtraviricetes</taxon>
        <taxon>Ortervirales</taxon>
        <taxon>Retroviridae</taxon>
        <taxon>Orthoretrovirinae</taxon>
        <taxon>Lentivirus</taxon>
        <taxon>Lentivirus humimdef1</taxon>
    </lineage>
</organism>
<evidence type="ECO:0000256" key="23">
    <source>
        <dbReference type="ARBA" id="ARBA00023136"/>
    </source>
</evidence>
<dbReference type="SUPFAM" id="SSF57756">
    <property type="entry name" value="Retrovirus zinc finger-like domains"/>
    <property type="match status" value="1"/>
</dbReference>
<keyword evidence="13 28" id="KW-0479">Metal-binding</keyword>
<evidence type="ECO:0000256" key="15">
    <source>
        <dbReference type="ARBA" id="ARBA00022758"/>
    </source>
</evidence>
<evidence type="ECO:0000259" key="31">
    <source>
        <dbReference type="PROSITE" id="PS50158"/>
    </source>
</evidence>
<evidence type="ECO:0000256" key="3">
    <source>
        <dbReference type="ARBA" id="ARBA00008364"/>
    </source>
</evidence>
<keyword evidence="19" id="KW-1043">Host membrane</keyword>
<evidence type="ECO:0000256" key="13">
    <source>
        <dbReference type="ARBA" id="ARBA00022723"/>
    </source>
</evidence>
<dbReference type="Pfam" id="PF08705">
    <property type="entry name" value="Gag_p6"/>
    <property type="match status" value="1"/>
</dbReference>
<dbReference type="Pfam" id="PF19317">
    <property type="entry name" value="Gag_p24_C"/>
    <property type="match status" value="1"/>
</dbReference>
<evidence type="ECO:0000256" key="29">
    <source>
        <dbReference type="SAM" id="Coils"/>
    </source>
</evidence>
<keyword evidence="8 28" id="KW-1048">Host nucleus</keyword>
<dbReference type="SUPFAM" id="SSF47353">
    <property type="entry name" value="Retrovirus capsid dimerization domain-like"/>
    <property type="match status" value="1"/>
</dbReference>
<organismHost>
    <name type="scientific">Homo sapiens</name>
    <name type="common">Human</name>
    <dbReference type="NCBI Taxonomy" id="9606"/>
</organismHost>
<evidence type="ECO:0000256" key="25">
    <source>
        <dbReference type="ARBA" id="ARBA00023288"/>
    </source>
</evidence>
<evidence type="ECO:0000256" key="9">
    <source>
        <dbReference type="ARBA" id="ARBA00022581"/>
    </source>
</evidence>
<dbReference type="InterPro" id="IPR001878">
    <property type="entry name" value="Znf_CCHC"/>
</dbReference>
<dbReference type="SMART" id="SM00343">
    <property type="entry name" value="ZnF_C2HC"/>
    <property type="match status" value="2"/>
</dbReference>
<dbReference type="PRINTS" id="PR00234">
    <property type="entry name" value="HIV1MATRIX"/>
</dbReference>
<proteinExistence type="inferred from homology"/>
<dbReference type="PANTHER" id="PTHR40389:SF4">
    <property type="match status" value="1"/>
</dbReference>
<dbReference type="GO" id="GO:0042025">
    <property type="term" value="C:host cell nucleus"/>
    <property type="evidence" value="ECO:0007669"/>
    <property type="project" value="UniProtKB-SubCell"/>
</dbReference>
<evidence type="ECO:0000256" key="28">
    <source>
        <dbReference type="RuleBase" id="RU004487"/>
    </source>
</evidence>
<evidence type="ECO:0000256" key="1">
    <source>
        <dbReference type="ARBA" id="ARBA00004425"/>
    </source>
</evidence>
<dbReference type="InterPro" id="IPR008916">
    <property type="entry name" value="Retrov_capsid_C"/>
</dbReference>
<dbReference type="GO" id="GO:0055036">
    <property type="term" value="C:virion membrane"/>
    <property type="evidence" value="ECO:0007669"/>
    <property type="project" value="UniProtKB-SubCell"/>
</dbReference>
<dbReference type="GO" id="GO:0020002">
    <property type="term" value="C:host cell plasma membrane"/>
    <property type="evidence" value="ECO:0007669"/>
    <property type="project" value="UniProtKB-SubCell"/>
</dbReference>
<gene>
    <name evidence="32" type="primary">gag</name>
</gene>
<keyword evidence="6" id="KW-0597">Phosphoprotein</keyword>
<keyword evidence="10" id="KW-1188">Viral release from host cell</keyword>
<evidence type="ECO:0000313" key="33">
    <source>
        <dbReference type="Proteomes" id="UP000147503"/>
    </source>
</evidence>
<dbReference type="EMBL" id="AF443078">
    <property type="protein sequence ID" value="AAL34589.1"/>
    <property type="molecule type" value="Genomic_DNA"/>
</dbReference>
<evidence type="ECO:0000256" key="26">
    <source>
        <dbReference type="ARBA" id="ARBA00037826"/>
    </source>
</evidence>
<keyword evidence="21" id="KW-1039">Host endosome</keyword>
<evidence type="ECO:0000256" key="20">
    <source>
        <dbReference type="ARBA" id="ARBA00022884"/>
    </source>
</evidence>
<dbReference type="GO" id="GO:0039702">
    <property type="term" value="P:viral budding via host ESCRT complex"/>
    <property type="evidence" value="ECO:0007669"/>
    <property type="project" value="UniProtKB-KW"/>
</dbReference>
<dbReference type="Gene3D" id="6.10.250.390">
    <property type="match status" value="1"/>
</dbReference>
<dbReference type="SUPFAM" id="SSF47943">
    <property type="entry name" value="Retrovirus capsid protein, N-terminal core domain"/>
    <property type="match status" value="1"/>
</dbReference>
<keyword evidence="5" id="KW-1032">Host cell membrane</keyword>
<keyword evidence="15" id="KW-0688">Ribosomal frameshifting</keyword>
<dbReference type="Gene3D" id="4.10.60.10">
    <property type="entry name" value="Zinc finger, CCHC-type"/>
    <property type="match status" value="1"/>
</dbReference>
<dbReference type="FunFam" id="4.10.60.10:FF:000001">
    <property type="entry name" value="Gag polyprotein"/>
    <property type="match status" value="1"/>
</dbReference>
<evidence type="ECO:0000256" key="14">
    <source>
        <dbReference type="ARBA" id="ARBA00022737"/>
    </source>
</evidence>